<dbReference type="GO" id="GO:0006355">
    <property type="term" value="P:regulation of DNA-templated transcription"/>
    <property type="evidence" value="ECO:0007669"/>
    <property type="project" value="InterPro"/>
</dbReference>
<evidence type="ECO:0000256" key="4">
    <source>
        <dbReference type="ARBA" id="ARBA00023015"/>
    </source>
</evidence>
<dbReference type="InterPro" id="IPR025944">
    <property type="entry name" value="Sigma_54_int_dom_CS"/>
</dbReference>
<evidence type="ECO:0000256" key="3">
    <source>
        <dbReference type="ARBA" id="ARBA00023012"/>
    </source>
</evidence>
<gene>
    <name evidence="8" type="ORF">EMEDMD4_590014</name>
</gene>
<evidence type="ECO:0000259" key="7">
    <source>
        <dbReference type="PROSITE" id="PS50045"/>
    </source>
</evidence>
<dbReference type="InterPro" id="IPR009057">
    <property type="entry name" value="Homeodomain-like_sf"/>
</dbReference>
<dbReference type="Gene3D" id="1.10.8.60">
    <property type="match status" value="1"/>
</dbReference>
<evidence type="ECO:0000256" key="5">
    <source>
        <dbReference type="ARBA" id="ARBA00023125"/>
    </source>
</evidence>
<dbReference type="InterPro" id="IPR058031">
    <property type="entry name" value="AAA_lid_NorR"/>
</dbReference>
<evidence type="ECO:0000313" key="8">
    <source>
        <dbReference type="EMBL" id="VTZ64402.1"/>
    </source>
</evidence>
<dbReference type="InterPro" id="IPR002078">
    <property type="entry name" value="Sigma_54_int"/>
</dbReference>
<dbReference type="SUPFAM" id="SSF52540">
    <property type="entry name" value="P-loop containing nucleoside triphosphate hydrolases"/>
    <property type="match status" value="1"/>
</dbReference>
<reference evidence="8" key="1">
    <citation type="submission" date="2019-06" db="EMBL/GenBank/DDBJ databases">
        <authorList>
            <person name="Le Quere A."/>
            <person name="Colella S."/>
        </authorList>
    </citation>
    <scope>NUCLEOTIDE SEQUENCE</scope>
    <source>
        <strain evidence="8">EmedicaeMD41</strain>
    </source>
</reference>
<keyword evidence="3" id="KW-0902">Two-component regulatory system</keyword>
<dbReference type="GO" id="GO:0043565">
    <property type="term" value="F:sequence-specific DNA binding"/>
    <property type="evidence" value="ECO:0007669"/>
    <property type="project" value="InterPro"/>
</dbReference>
<dbReference type="PANTHER" id="PTHR32071">
    <property type="entry name" value="TRANSCRIPTIONAL REGULATORY PROTEIN"/>
    <property type="match status" value="1"/>
</dbReference>
<accession>A0A508X3I2</accession>
<name>A0A508X3I2_9HYPH</name>
<dbReference type="GO" id="GO:0000160">
    <property type="term" value="P:phosphorelay signal transduction system"/>
    <property type="evidence" value="ECO:0007669"/>
    <property type="project" value="UniProtKB-KW"/>
</dbReference>
<organism evidence="8">
    <name type="scientific">Sinorhizobium medicae</name>
    <dbReference type="NCBI Taxonomy" id="110321"/>
    <lineage>
        <taxon>Bacteria</taxon>
        <taxon>Pseudomonadati</taxon>
        <taxon>Pseudomonadota</taxon>
        <taxon>Alphaproteobacteria</taxon>
        <taxon>Hyphomicrobiales</taxon>
        <taxon>Rhizobiaceae</taxon>
        <taxon>Sinorhizobium/Ensifer group</taxon>
        <taxon>Sinorhizobium</taxon>
    </lineage>
</organism>
<keyword evidence="4" id="KW-0805">Transcription regulation</keyword>
<dbReference type="Gene3D" id="3.40.50.300">
    <property type="entry name" value="P-loop containing nucleotide triphosphate hydrolases"/>
    <property type="match status" value="1"/>
</dbReference>
<keyword evidence="5" id="KW-0238">DNA-binding</keyword>
<keyword evidence="6" id="KW-0804">Transcription</keyword>
<dbReference type="PANTHER" id="PTHR32071:SF117">
    <property type="entry name" value="PTS-DEPENDENT DIHYDROXYACETONE KINASE OPERON REGULATORY PROTEIN-RELATED"/>
    <property type="match status" value="1"/>
</dbReference>
<dbReference type="PROSITE" id="PS50045">
    <property type="entry name" value="SIGMA54_INTERACT_4"/>
    <property type="match status" value="1"/>
</dbReference>
<dbReference type="Gene3D" id="1.10.10.60">
    <property type="entry name" value="Homeodomain-like"/>
    <property type="match status" value="1"/>
</dbReference>
<dbReference type="GO" id="GO:0005524">
    <property type="term" value="F:ATP binding"/>
    <property type="evidence" value="ECO:0007669"/>
    <property type="project" value="UniProtKB-KW"/>
</dbReference>
<dbReference type="AlphaFoldDB" id="A0A508X3I2"/>
<proteinExistence type="predicted"/>
<evidence type="ECO:0000256" key="2">
    <source>
        <dbReference type="ARBA" id="ARBA00022840"/>
    </source>
</evidence>
<dbReference type="InterPro" id="IPR027417">
    <property type="entry name" value="P-loop_NTPase"/>
</dbReference>
<dbReference type="Proteomes" id="UP000507954">
    <property type="component" value="Unassembled WGS sequence"/>
</dbReference>
<evidence type="ECO:0000256" key="6">
    <source>
        <dbReference type="ARBA" id="ARBA00023163"/>
    </source>
</evidence>
<keyword evidence="2" id="KW-0067">ATP-binding</keyword>
<keyword evidence="1" id="KW-0547">Nucleotide-binding</keyword>
<dbReference type="EMBL" id="CABFNB010000127">
    <property type="protein sequence ID" value="VTZ64402.1"/>
    <property type="molecule type" value="Genomic_DNA"/>
</dbReference>
<protein>
    <recommendedName>
        <fullName evidence="7">Sigma-54 factor interaction domain-containing protein</fullName>
    </recommendedName>
</protein>
<dbReference type="PROSITE" id="PS00688">
    <property type="entry name" value="SIGMA54_INTERACT_3"/>
    <property type="match status" value="1"/>
</dbReference>
<dbReference type="Pfam" id="PF02954">
    <property type="entry name" value="HTH_8"/>
    <property type="match status" value="1"/>
</dbReference>
<dbReference type="SUPFAM" id="SSF46689">
    <property type="entry name" value="Homeodomain-like"/>
    <property type="match status" value="1"/>
</dbReference>
<evidence type="ECO:0000256" key="1">
    <source>
        <dbReference type="ARBA" id="ARBA00022741"/>
    </source>
</evidence>
<sequence>MLMAARSSSTKSASCPRRRRLNCCASSKTGKCGPSVPSASFRSICVSSLRPNAELEKAVQDGRFRADIFFRINVMEIHLPPLKERENDTLELAELFMAKLARQLGVPPVPISAETRKALLAYSWPGNVRELRNMIERTLILGRFPEEFAFSTGKLENAGDVTLADVERQHILNVLASCSGQRDEAALRLGISRKTIDRNLASWSA</sequence>
<dbReference type="InterPro" id="IPR002197">
    <property type="entry name" value="HTH_Fis"/>
</dbReference>
<dbReference type="Pfam" id="PF25601">
    <property type="entry name" value="AAA_lid_14"/>
    <property type="match status" value="1"/>
</dbReference>
<feature type="domain" description="Sigma-54 factor interaction" evidence="7">
    <location>
        <begin position="52"/>
        <end position="140"/>
    </location>
</feature>